<name>A0A291JHR7_9STAP</name>
<dbReference type="InterPro" id="IPR036388">
    <property type="entry name" value="WH-like_DNA-bd_sf"/>
</dbReference>
<dbReference type="InterPro" id="IPR047640">
    <property type="entry name" value="RpiR-like"/>
</dbReference>
<comment type="caution">
    <text evidence="7">The sequence shown here is derived from an EMBL/GenBank/DDBJ whole genome shotgun (WGS) entry which is preliminary data.</text>
</comment>
<dbReference type="Proteomes" id="UP000664081">
    <property type="component" value="Unassembled WGS sequence"/>
</dbReference>
<dbReference type="GO" id="GO:0003677">
    <property type="term" value="F:DNA binding"/>
    <property type="evidence" value="ECO:0007669"/>
    <property type="project" value="UniProtKB-KW"/>
</dbReference>
<dbReference type="InterPro" id="IPR009057">
    <property type="entry name" value="Homeodomain-like_sf"/>
</dbReference>
<evidence type="ECO:0000313" key="8">
    <source>
        <dbReference type="Proteomes" id="UP000240400"/>
    </source>
</evidence>
<dbReference type="OrthoDB" id="6590756at2"/>
<organism evidence="7 8">
    <name type="scientific">Staphylococcus nepalensis</name>
    <dbReference type="NCBI Taxonomy" id="214473"/>
    <lineage>
        <taxon>Bacteria</taxon>
        <taxon>Bacillati</taxon>
        <taxon>Bacillota</taxon>
        <taxon>Bacilli</taxon>
        <taxon>Bacillales</taxon>
        <taxon>Staphylococcaceae</taxon>
        <taxon>Staphylococcus</taxon>
    </lineage>
</organism>
<reference evidence="6 9" key="3">
    <citation type="submission" date="2021-03" db="EMBL/GenBank/DDBJ databases">
        <title>Staphylococci and Mammaliicocci in bats.</title>
        <authorList>
            <person name="Fountain K."/>
        </authorList>
    </citation>
    <scope>NUCLEOTIDE SEQUENCE [LARGE SCALE GENOMIC DNA]</scope>
    <source>
        <strain evidence="6 9">18_1_E_SW</strain>
    </source>
</reference>
<dbReference type="RefSeq" id="WP_096808602.1">
    <property type="nucleotide sequence ID" value="NZ_CABIWM010000001.1"/>
</dbReference>
<keyword evidence="9" id="KW-1185">Reference proteome</keyword>
<dbReference type="KEGG" id="snl:BJD96_03235"/>
<feature type="domain" description="SIS" evidence="5">
    <location>
        <begin position="107"/>
        <end position="245"/>
    </location>
</feature>
<dbReference type="InterPro" id="IPR001347">
    <property type="entry name" value="SIS_dom"/>
</dbReference>
<evidence type="ECO:0000313" key="7">
    <source>
        <dbReference type="EMBL" id="PTK59490.1"/>
    </source>
</evidence>
<gene>
    <name evidence="7" type="ORF">BUZ61_05695</name>
    <name evidence="6" type="ORF">J3T88_07415</name>
</gene>
<dbReference type="PANTHER" id="PTHR30514:SF1">
    <property type="entry name" value="HTH-TYPE TRANSCRIPTIONAL REGULATOR HEXR-RELATED"/>
    <property type="match status" value="1"/>
</dbReference>
<reference evidence="7 8" key="1">
    <citation type="journal article" date="2016" name="Front. Microbiol.">
        <title>Comprehensive Phylogenetic Analysis of Bovine Non-aureus Staphylococci Species Based on Whole-Genome Sequencing.</title>
        <authorList>
            <person name="Naushad S."/>
            <person name="Barkema H.W."/>
            <person name="Luby C."/>
            <person name="Condas L.A."/>
            <person name="Nobrega D.B."/>
            <person name="Carson D.A."/>
            <person name="De Buck J."/>
        </authorList>
    </citation>
    <scope>NUCLEOTIDE SEQUENCE [LARGE SCALE GENOMIC DNA]</scope>
    <source>
        <strain evidence="7 8">SNUC 4337</strain>
    </source>
</reference>
<dbReference type="Pfam" id="PF01418">
    <property type="entry name" value="HTH_6"/>
    <property type="match status" value="1"/>
</dbReference>
<feature type="domain" description="HTH rpiR-type" evidence="4">
    <location>
        <begin position="1"/>
        <end position="77"/>
    </location>
</feature>
<dbReference type="PANTHER" id="PTHR30514">
    <property type="entry name" value="GLUCOKINASE"/>
    <property type="match status" value="1"/>
</dbReference>
<evidence type="ECO:0000256" key="2">
    <source>
        <dbReference type="ARBA" id="ARBA00023125"/>
    </source>
</evidence>
<keyword evidence="3" id="KW-0804">Transcription</keyword>
<dbReference type="EMBL" id="PZHR01000021">
    <property type="protein sequence ID" value="PTK59490.1"/>
    <property type="molecule type" value="Genomic_DNA"/>
</dbReference>
<evidence type="ECO:0000259" key="4">
    <source>
        <dbReference type="PROSITE" id="PS51071"/>
    </source>
</evidence>
<dbReference type="PROSITE" id="PS51464">
    <property type="entry name" value="SIS"/>
    <property type="match status" value="1"/>
</dbReference>
<protein>
    <submittedName>
        <fullName evidence="7">MurR/RpiR family transcriptional regulator</fullName>
    </submittedName>
</protein>
<dbReference type="GO" id="GO:1901135">
    <property type="term" value="P:carbohydrate derivative metabolic process"/>
    <property type="evidence" value="ECO:0007669"/>
    <property type="project" value="InterPro"/>
</dbReference>
<evidence type="ECO:0000256" key="1">
    <source>
        <dbReference type="ARBA" id="ARBA00023015"/>
    </source>
</evidence>
<dbReference type="PROSITE" id="PS51071">
    <property type="entry name" value="HTH_RPIR"/>
    <property type="match status" value="1"/>
</dbReference>
<evidence type="ECO:0000259" key="5">
    <source>
        <dbReference type="PROSITE" id="PS51464"/>
    </source>
</evidence>
<evidence type="ECO:0000256" key="3">
    <source>
        <dbReference type="ARBA" id="ARBA00023163"/>
    </source>
</evidence>
<dbReference type="CDD" id="cd05013">
    <property type="entry name" value="SIS_RpiR"/>
    <property type="match status" value="1"/>
</dbReference>
<proteinExistence type="predicted"/>
<dbReference type="Pfam" id="PF01380">
    <property type="entry name" value="SIS"/>
    <property type="match status" value="1"/>
</dbReference>
<keyword evidence="2" id="KW-0238">DNA-binding</keyword>
<dbReference type="EMBL" id="JAFNLT010000005">
    <property type="protein sequence ID" value="MBO1227156.1"/>
    <property type="molecule type" value="Genomic_DNA"/>
</dbReference>
<accession>A0A291JHR7</accession>
<dbReference type="GO" id="GO:0097367">
    <property type="term" value="F:carbohydrate derivative binding"/>
    <property type="evidence" value="ECO:0007669"/>
    <property type="project" value="InterPro"/>
</dbReference>
<dbReference type="GO" id="GO:0003700">
    <property type="term" value="F:DNA-binding transcription factor activity"/>
    <property type="evidence" value="ECO:0007669"/>
    <property type="project" value="InterPro"/>
</dbReference>
<evidence type="ECO:0000313" key="9">
    <source>
        <dbReference type="Proteomes" id="UP000664081"/>
    </source>
</evidence>
<dbReference type="SUPFAM" id="SSF53697">
    <property type="entry name" value="SIS domain"/>
    <property type="match status" value="1"/>
</dbReference>
<sequence>MLLDERINNNFSKLNENDLQIAHFINTHIPECKSMKIQELATFTHASNASIHRFTRKLGFDGYSDFKSYLKFETEQVHQLSSDSMDAFKQEIENTFTYLERVDYNLVTDKIYEAETIYLYGTGLAQMNVAKEAQRILLTIHKNIIVLHDVHEFKMVLNKASDSDLFFIISLSGESIQLTDITNLLQLRQKYFISITTLKDNTLAQKANYNIYVSSNTFYLTDGIDYSSFISYHIFFETLLRKFNERKEKKHLNT</sequence>
<dbReference type="Gene3D" id="1.10.10.10">
    <property type="entry name" value="Winged helix-like DNA-binding domain superfamily/Winged helix DNA-binding domain"/>
    <property type="match status" value="1"/>
</dbReference>
<evidence type="ECO:0000313" key="6">
    <source>
        <dbReference type="EMBL" id="MBO1227156.1"/>
    </source>
</evidence>
<keyword evidence="1" id="KW-0805">Transcription regulation</keyword>
<dbReference type="InterPro" id="IPR000281">
    <property type="entry name" value="HTH_RpiR"/>
</dbReference>
<dbReference type="Proteomes" id="UP000240400">
    <property type="component" value="Unassembled WGS sequence"/>
</dbReference>
<dbReference type="Gene3D" id="3.40.50.10490">
    <property type="entry name" value="Glucose-6-phosphate isomerase like protein, domain 1"/>
    <property type="match status" value="1"/>
</dbReference>
<dbReference type="InterPro" id="IPR046348">
    <property type="entry name" value="SIS_dom_sf"/>
</dbReference>
<dbReference type="AlphaFoldDB" id="A0A291JHR7"/>
<dbReference type="InterPro" id="IPR035472">
    <property type="entry name" value="RpiR-like_SIS"/>
</dbReference>
<reference evidence="7" key="2">
    <citation type="submission" date="2018-03" db="EMBL/GenBank/DDBJ databases">
        <authorList>
            <person name="Keele B.F."/>
        </authorList>
    </citation>
    <scope>NUCLEOTIDE SEQUENCE</scope>
    <source>
        <strain evidence="7">SNUC 4337</strain>
    </source>
</reference>
<dbReference type="SUPFAM" id="SSF46689">
    <property type="entry name" value="Homeodomain-like"/>
    <property type="match status" value="1"/>
</dbReference>
<dbReference type="GeneID" id="66776094"/>